<organism evidence="15 16">
    <name type="scientific">Gimesia maris</name>
    <dbReference type="NCBI Taxonomy" id="122"/>
    <lineage>
        <taxon>Bacteria</taxon>
        <taxon>Pseudomonadati</taxon>
        <taxon>Planctomycetota</taxon>
        <taxon>Planctomycetia</taxon>
        <taxon>Planctomycetales</taxon>
        <taxon>Planctomycetaceae</taxon>
        <taxon>Gimesia</taxon>
    </lineage>
</organism>
<evidence type="ECO:0000256" key="6">
    <source>
        <dbReference type="ARBA" id="ARBA00022982"/>
    </source>
</evidence>
<dbReference type="EMBL" id="DQAY01000041">
    <property type="protein sequence ID" value="HCO22649.1"/>
    <property type="molecule type" value="Genomic_DNA"/>
</dbReference>
<dbReference type="SUPFAM" id="SSF46626">
    <property type="entry name" value="Cytochrome c"/>
    <property type="match status" value="1"/>
</dbReference>
<dbReference type="Pfam" id="PF00032">
    <property type="entry name" value="Cytochrom_B_C"/>
    <property type="match status" value="1"/>
</dbReference>
<feature type="transmembrane region" description="Helical" evidence="11">
    <location>
        <begin position="313"/>
        <end position="333"/>
    </location>
</feature>
<keyword evidence="4 11" id="KW-0812">Transmembrane</keyword>
<feature type="transmembrane region" description="Helical" evidence="11">
    <location>
        <begin position="255"/>
        <end position="273"/>
    </location>
</feature>
<dbReference type="GO" id="GO:0046872">
    <property type="term" value="F:metal ion binding"/>
    <property type="evidence" value="ECO:0007669"/>
    <property type="project" value="UniProtKB-KW"/>
</dbReference>
<comment type="caution">
    <text evidence="15">The sequence shown here is derived from an EMBL/GenBank/DDBJ whole genome shotgun (WGS) entry which is preliminary data.</text>
</comment>
<evidence type="ECO:0000256" key="7">
    <source>
        <dbReference type="ARBA" id="ARBA00022989"/>
    </source>
</evidence>
<keyword evidence="7 11" id="KW-1133">Transmembrane helix</keyword>
<dbReference type="GO" id="GO:0020037">
    <property type="term" value="F:heme binding"/>
    <property type="evidence" value="ECO:0007669"/>
    <property type="project" value="InterPro"/>
</dbReference>
<feature type="domain" description="Cytochrome c" evidence="14">
    <location>
        <begin position="388"/>
        <end position="465"/>
    </location>
</feature>
<dbReference type="Pfam" id="PF00033">
    <property type="entry name" value="Cytochrome_B"/>
    <property type="match status" value="1"/>
</dbReference>
<dbReference type="Gene3D" id="1.20.810.10">
    <property type="entry name" value="Cytochrome Bc1 Complex, Chain C"/>
    <property type="match status" value="1"/>
</dbReference>
<dbReference type="PROSITE" id="PS51002">
    <property type="entry name" value="CYTB_NTER"/>
    <property type="match status" value="1"/>
</dbReference>
<keyword evidence="9 11" id="KW-0472">Membrane</keyword>
<feature type="domain" description="Cytochrome b/b6 C-terminal region profile" evidence="13">
    <location>
        <begin position="236"/>
        <end position="368"/>
    </location>
</feature>
<evidence type="ECO:0000313" key="16">
    <source>
        <dbReference type="Proteomes" id="UP000263642"/>
    </source>
</evidence>
<sequence>MSDNFLTRTWNWIDNRIGFSDYIVPLMVHLVPDNARWWYIFGSATLCAFVVQVLTGISLAMSYVPGGENTYESLVYITNTAPLGSLVRGMHYYGASAMVMLAVIHMVQVYMHATYKYPREMNWMSGVVLLFVVLGMAFTGQLLRWDANGVWSVTVAAEMAGRTPIIGPTLAHFILGGETVGGSTITRFFAMHVFIMPALIFAGIGLHMLLIMRHGISEMPDVKEPVDPDTYKEEYEKRIHKTGVPFWPDAMWRDMIFSTIIVAVILGCALFLGPPALDPPPNPSSINANPLPDWYFLWYFAVLSLLPPQLETWVILGVPVLGFLGLFFLPMISNKGHRAPSKRPWAGFTVIFGFVAFLVLTIYGYKKPWSPDFGVKFLPASIVGTDQGPLAEGAKLMHIKGCLYCHDIGGYGGHRGPELTEIGKLLTRDDLIIRINNGGHNMPAFASSISDQELQLIVGFLLTRGVMHEDNSQATATP</sequence>
<dbReference type="InterPro" id="IPR009056">
    <property type="entry name" value="Cyt_c-like_dom"/>
</dbReference>
<feature type="transmembrane region" description="Helical" evidence="11">
    <location>
        <begin position="37"/>
        <end position="64"/>
    </location>
</feature>
<dbReference type="Pfam" id="PF13442">
    <property type="entry name" value="Cytochrome_CBB3"/>
    <property type="match status" value="1"/>
</dbReference>
<feature type="domain" description="Cytochrome b/b6 N-terminal region profile" evidence="12">
    <location>
        <begin position="9"/>
        <end position="220"/>
    </location>
</feature>
<dbReference type="PROSITE" id="PS51003">
    <property type="entry name" value="CYTB_CTER"/>
    <property type="match status" value="1"/>
</dbReference>
<dbReference type="InterPro" id="IPR005797">
    <property type="entry name" value="Cyt_b/b6_N"/>
</dbReference>
<accession>A0A3D3R1K8</accession>
<dbReference type="InterPro" id="IPR016174">
    <property type="entry name" value="Di-haem_cyt_TM"/>
</dbReference>
<feature type="transmembrane region" description="Helical" evidence="11">
    <location>
        <begin position="345"/>
        <end position="365"/>
    </location>
</feature>
<dbReference type="InterPro" id="IPR036909">
    <property type="entry name" value="Cyt_c-like_dom_sf"/>
</dbReference>
<keyword evidence="6" id="KW-0249">Electron transport</keyword>
<feature type="transmembrane region" description="Helical" evidence="11">
    <location>
        <begin position="92"/>
        <end position="111"/>
    </location>
</feature>
<evidence type="ECO:0000256" key="1">
    <source>
        <dbReference type="ARBA" id="ARBA00004141"/>
    </source>
</evidence>
<dbReference type="PANTHER" id="PTHR19271">
    <property type="entry name" value="CYTOCHROME B"/>
    <property type="match status" value="1"/>
</dbReference>
<dbReference type="InterPro" id="IPR005798">
    <property type="entry name" value="Cyt_b/b6_C"/>
</dbReference>
<evidence type="ECO:0000259" key="14">
    <source>
        <dbReference type="PROSITE" id="PS51007"/>
    </source>
</evidence>
<evidence type="ECO:0000259" key="12">
    <source>
        <dbReference type="PROSITE" id="PS51002"/>
    </source>
</evidence>
<evidence type="ECO:0000256" key="2">
    <source>
        <dbReference type="ARBA" id="ARBA00022448"/>
    </source>
</evidence>
<keyword evidence="2" id="KW-0813">Transport</keyword>
<dbReference type="Gene3D" id="1.10.760.10">
    <property type="entry name" value="Cytochrome c-like domain"/>
    <property type="match status" value="1"/>
</dbReference>
<dbReference type="AlphaFoldDB" id="A0A3D3R1K8"/>
<keyword evidence="5 10" id="KW-0479">Metal-binding</keyword>
<reference evidence="15 16" key="1">
    <citation type="journal article" date="2018" name="Nat. Biotechnol.">
        <title>A standardized bacterial taxonomy based on genome phylogeny substantially revises the tree of life.</title>
        <authorList>
            <person name="Parks D.H."/>
            <person name="Chuvochina M."/>
            <person name="Waite D.W."/>
            <person name="Rinke C."/>
            <person name="Skarshewski A."/>
            <person name="Chaumeil P.A."/>
            <person name="Hugenholtz P."/>
        </authorList>
    </citation>
    <scope>NUCLEOTIDE SEQUENCE [LARGE SCALE GENOMIC DNA]</scope>
    <source>
        <strain evidence="15">UBA9375</strain>
    </source>
</reference>
<evidence type="ECO:0000313" key="15">
    <source>
        <dbReference type="EMBL" id="HCO22649.1"/>
    </source>
</evidence>
<name>A0A3D3R1K8_9PLAN</name>
<evidence type="ECO:0000256" key="3">
    <source>
        <dbReference type="ARBA" id="ARBA00022617"/>
    </source>
</evidence>
<dbReference type="Proteomes" id="UP000263642">
    <property type="component" value="Unassembled WGS sequence"/>
</dbReference>
<evidence type="ECO:0000256" key="9">
    <source>
        <dbReference type="ARBA" id="ARBA00023136"/>
    </source>
</evidence>
<dbReference type="GO" id="GO:0016491">
    <property type="term" value="F:oxidoreductase activity"/>
    <property type="evidence" value="ECO:0007669"/>
    <property type="project" value="InterPro"/>
</dbReference>
<evidence type="ECO:0000256" key="10">
    <source>
        <dbReference type="PROSITE-ProRule" id="PRU00433"/>
    </source>
</evidence>
<protein>
    <submittedName>
        <fullName evidence="15">Cytochrome B6</fullName>
    </submittedName>
</protein>
<keyword evidence="3 10" id="KW-0349">Heme</keyword>
<feature type="transmembrane region" description="Helical" evidence="11">
    <location>
        <begin position="189"/>
        <end position="210"/>
    </location>
</feature>
<dbReference type="SUPFAM" id="SSF81648">
    <property type="entry name" value="a domain/subunit of cytochrome bc1 complex (Ubiquinol-cytochrome c reductase)"/>
    <property type="match status" value="1"/>
</dbReference>
<dbReference type="GO" id="GO:0022904">
    <property type="term" value="P:respiratory electron transport chain"/>
    <property type="evidence" value="ECO:0007669"/>
    <property type="project" value="InterPro"/>
</dbReference>
<evidence type="ECO:0000256" key="8">
    <source>
        <dbReference type="ARBA" id="ARBA00023004"/>
    </source>
</evidence>
<comment type="subcellular location">
    <subcellularLocation>
        <location evidence="1">Membrane</location>
        <topology evidence="1">Multi-pass membrane protein</topology>
    </subcellularLocation>
</comment>
<evidence type="ECO:0000256" key="11">
    <source>
        <dbReference type="SAM" id="Phobius"/>
    </source>
</evidence>
<dbReference type="InterPro" id="IPR027387">
    <property type="entry name" value="Cytb/b6-like_sf"/>
</dbReference>
<evidence type="ECO:0000259" key="13">
    <source>
        <dbReference type="PROSITE" id="PS51003"/>
    </source>
</evidence>
<evidence type="ECO:0000256" key="5">
    <source>
        <dbReference type="ARBA" id="ARBA00022723"/>
    </source>
</evidence>
<dbReference type="PROSITE" id="PS51007">
    <property type="entry name" value="CYTC"/>
    <property type="match status" value="1"/>
</dbReference>
<dbReference type="InterPro" id="IPR036150">
    <property type="entry name" value="Cyt_b/b6_C_sf"/>
</dbReference>
<proteinExistence type="predicted"/>
<dbReference type="PANTHER" id="PTHR19271:SF16">
    <property type="entry name" value="CYTOCHROME B"/>
    <property type="match status" value="1"/>
</dbReference>
<gene>
    <name evidence="15" type="ORF">DIT97_06130</name>
</gene>
<dbReference type="GO" id="GO:0016020">
    <property type="term" value="C:membrane"/>
    <property type="evidence" value="ECO:0007669"/>
    <property type="project" value="UniProtKB-SubCell"/>
</dbReference>
<dbReference type="GO" id="GO:0009055">
    <property type="term" value="F:electron transfer activity"/>
    <property type="evidence" value="ECO:0007669"/>
    <property type="project" value="InterPro"/>
</dbReference>
<evidence type="ECO:0000256" key="4">
    <source>
        <dbReference type="ARBA" id="ARBA00022692"/>
    </source>
</evidence>
<dbReference type="SUPFAM" id="SSF81342">
    <property type="entry name" value="Transmembrane di-heme cytochromes"/>
    <property type="match status" value="1"/>
</dbReference>
<keyword evidence="8 10" id="KW-0408">Iron</keyword>
<feature type="transmembrane region" description="Helical" evidence="11">
    <location>
        <begin position="123"/>
        <end position="143"/>
    </location>
</feature>